<gene>
    <name evidence="2" type="ORF">JCM15093_751</name>
</gene>
<proteinExistence type="predicted"/>
<dbReference type="Pfam" id="PF00027">
    <property type="entry name" value="cNMP_binding"/>
    <property type="match status" value="1"/>
</dbReference>
<dbReference type="eggNOG" id="COG0664">
    <property type="taxonomic scope" value="Bacteria"/>
</dbReference>
<protein>
    <submittedName>
        <fullName evidence="2">cAMP-binding protein</fullName>
    </submittedName>
</protein>
<evidence type="ECO:0000259" key="1">
    <source>
        <dbReference type="Pfam" id="PF00027"/>
    </source>
</evidence>
<name>A0A069CYH9_9BACE</name>
<reference evidence="2 3" key="1">
    <citation type="journal article" date="2015" name="Microbes Environ.">
        <title>Distribution and evolution of nitrogen fixation genes in the phylum bacteroidetes.</title>
        <authorList>
            <person name="Inoue J."/>
            <person name="Oshima K."/>
            <person name="Suda W."/>
            <person name="Sakamoto M."/>
            <person name="Iino T."/>
            <person name="Noda S."/>
            <person name="Hongoh Y."/>
            <person name="Hattori M."/>
            <person name="Ohkuma M."/>
        </authorList>
    </citation>
    <scope>NUCLEOTIDE SEQUENCE [LARGE SCALE GENOMIC DNA]</scope>
    <source>
        <strain evidence="2 3">JCM 15093</strain>
    </source>
</reference>
<dbReference type="SUPFAM" id="SSF51206">
    <property type="entry name" value="cAMP-binding domain-like"/>
    <property type="match status" value="1"/>
</dbReference>
<dbReference type="InterPro" id="IPR000595">
    <property type="entry name" value="cNMP-bd_dom"/>
</dbReference>
<sequence>MHSKLIDTIADFIPLDSSDIDLVQSLFKCQKVSKGVSLIETGQHSYRAFFINEGYLKYSKIIESGEELIIHLYTPLHFATSLNSFFLGQKSEEDLHTITDCDLLCITHSDLEYLYSTSPKWQSFGRKLMESFLIEKEERIIDQLSLTAQMRYSKLLKCYPEIIQNVPVKYIASYIGIQPESLSRIRKKN</sequence>
<dbReference type="AlphaFoldDB" id="A0A069CYH9"/>
<dbReference type="Gene3D" id="2.60.120.10">
    <property type="entry name" value="Jelly Rolls"/>
    <property type="match status" value="1"/>
</dbReference>
<dbReference type="InterPro" id="IPR018490">
    <property type="entry name" value="cNMP-bd_dom_sf"/>
</dbReference>
<dbReference type="RefSeq" id="WP_024995747.1">
    <property type="nucleotide sequence ID" value="NZ_BAJS01000002.1"/>
</dbReference>
<dbReference type="STRING" id="1121097.GCA_000428125_01357"/>
<comment type="caution">
    <text evidence="2">The sequence shown here is derived from an EMBL/GenBank/DDBJ whole genome shotgun (WGS) entry which is preliminary data.</text>
</comment>
<feature type="domain" description="Cyclic nucleotide-binding" evidence="1">
    <location>
        <begin position="30"/>
        <end position="117"/>
    </location>
</feature>
<dbReference type="OrthoDB" id="680421at2"/>
<dbReference type="CDD" id="cd00038">
    <property type="entry name" value="CAP_ED"/>
    <property type="match status" value="1"/>
</dbReference>
<dbReference type="Proteomes" id="UP000027601">
    <property type="component" value="Unassembled WGS sequence"/>
</dbReference>
<evidence type="ECO:0000313" key="2">
    <source>
        <dbReference type="EMBL" id="GAK35643.1"/>
    </source>
</evidence>
<dbReference type="EMBL" id="BAJS01000002">
    <property type="protein sequence ID" value="GAK35643.1"/>
    <property type="molecule type" value="Genomic_DNA"/>
</dbReference>
<accession>A0A069CYH9</accession>
<evidence type="ECO:0000313" key="3">
    <source>
        <dbReference type="Proteomes" id="UP000027601"/>
    </source>
</evidence>
<dbReference type="InterPro" id="IPR014710">
    <property type="entry name" value="RmlC-like_jellyroll"/>
</dbReference>
<organism evidence="2 3">
    <name type="scientific">Bacteroides graminisolvens DSM 19988 = JCM 15093</name>
    <dbReference type="NCBI Taxonomy" id="1121097"/>
    <lineage>
        <taxon>Bacteria</taxon>
        <taxon>Pseudomonadati</taxon>
        <taxon>Bacteroidota</taxon>
        <taxon>Bacteroidia</taxon>
        <taxon>Bacteroidales</taxon>
        <taxon>Bacteroidaceae</taxon>
        <taxon>Bacteroides</taxon>
    </lineage>
</organism>
<keyword evidence="3" id="KW-1185">Reference proteome</keyword>